<evidence type="ECO:0000313" key="1">
    <source>
        <dbReference type="EMBL" id="ACP22274.1"/>
    </source>
</evidence>
<name>C3KQB6_SINFN</name>
<proteinExistence type="predicted"/>
<organism evidence="1 2">
    <name type="scientific">Sinorhizobium fredii (strain NBRC 101917 / NGR234)</name>
    <dbReference type="NCBI Taxonomy" id="394"/>
    <lineage>
        <taxon>Bacteria</taxon>
        <taxon>Pseudomonadati</taxon>
        <taxon>Pseudomonadota</taxon>
        <taxon>Alphaproteobacteria</taxon>
        <taxon>Hyphomicrobiales</taxon>
        <taxon>Rhizobiaceae</taxon>
        <taxon>Sinorhizobium/Ensifer group</taxon>
        <taxon>Sinorhizobium</taxon>
    </lineage>
</organism>
<dbReference type="HOGENOM" id="CLU_2234405_0_0_5"/>
<dbReference type="Proteomes" id="UP000001054">
    <property type="component" value="Plasmid pNGR234b"/>
</dbReference>
<gene>
    <name evidence="1" type="ordered locus">NGR_b08180</name>
</gene>
<protein>
    <submittedName>
        <fullName evidence="1">Uncharacterized protein</fullName>
    </submittedName>
</protein>
<dbReference type="AlphaFoldDB" id="C3KQB6"/>
<geneLocation type="plasmid" evidence="2">
    <name>sym pNGR234b</name>
</geneLocation>
<sequence>MKRNGFRGRFDEVGRHPRMRDAARHREEVWVRFKGENFPDVRTIEGQVQAGTAAYLQDATFRSADHALAIGMQALVAHEKIAELRQDDIAVNAETRGSSRVTLGV</sequence>
<keyword evidence="1" id="KW-0614">Plasmid</keyword>
<dbReference type="PATRIC" id="fig|394.7.peg.1253"/>
<keyword evidence="2" id="KW-1185">Reference proteome</keyword>
<dbReference type="KEGG" id="rhi:NGR_b08180"/>
<dbReference type="EMBL" id="CP000874">
    <property type="protein sequence ID" value="ACP22274.1"/>
    <property type="molecule type" value="Genomic_DNA"/>
</dbReference>
<reference evidence="1 2" key="2">
    <citation type="journal article" date="2009" name="Appl. Environ. Microbiol.">
        <title>Rhizobium sp. strain NGR234 possesses a remarkable number of secretion systems.</title>
        <authorList>
            <person name="Schmeisser C."/>
            <person name="Liesegang H."/>
            <person name="Krysciak D."/>
            <person name="Bakkou N."/>
            <person name="Le Quere A."/>
            <person name="Wollherr A."/>
            <person name="Heinemeyer I."/>
            <person name="Morgenstern B."/>
            <person name="Pommerening-Roeser A."/>
            <person name="Flores M."/>
            <person name="Palacios R."/>
            <person name="Brenner S."/>
            <person name="Gottschalk G."/>
            <person name="Schmitz R.A."/>
            <person name="Broughton W.J."/>
            <person name="Perret X."/>
            <person name="Strittmatter A.W."/>
            <person name="Streit W.R."/>
        </authorList>
    </citation>
    <scope>NUCLEOTIDE SEQUENCE [LARGE SCALE GENOMIC DNA]</scope>
    <source>
        <strain evidence="2">NBRC 101917 / NGR234</strain>
    </source>
</reference>
<accession>C3KQB6</accession>
<evidence type="ECO:0000313" key="2">
    <source>
        <dbReference type="Proteomes" id="UP000001054"/>
    </source>
</evidence>
<reference evidence="2" key="1">
    <citation type="journal article" date="2004" name="J. Bacteriol.">
        <title>An evolutionary hot spot: the pNGR234b replicon of Rhizobium sp. strain NGR234.</title>
        <authorList>
            <person name="Streit W.R."/>
            <person name="Schmitz R.A."/>
            <person name="Perret X."/>
            <person name="Staehelin C."/>
            <person name="Deakin W.J."/>
            <person name="Raasch C."/>
            <person name="Liesegang H."/>
            <person name="Broughton W.J."/>
        </authorList>
    </citation>
    <scope>NUCLEOTIDE SEQUENCE [LARGE SCALE GENOMIC DNA]</scope>
    <source>
        <strain evidence="2">NBRC 101917 / NGR234</strain>
    </source>
</reference>